<dbReference type="VEuPathDB" id="FungiDB:CCM_09491"/>
<evidence type="ECO:0000313" key="2">
    <source>
        <dbReference type="EMBL" id="ATY58860.1"/>
    </source>
</evidence>
<gene>
    <name evidence="2" type="ORF">A9K55_002294</name>
</gene>
<evidence type="ECO:0000256" key="1">
    <source>
        <dbReference type="SAM" id="MobiDB-lite"/>
    </source>
</evidence>
<sequence length="533" mass="60269">MDNAQPSPKAVDDGPTGPQRLLHLPMELLVKIANQTLPDIENFALTCSRLREAASPALEEHHQLRNRYRTCSSKSGKLGRVVPLLAKIVQTPLIAEYIVHLDLGDGHGHGHGEGDSDSDGDSNRGSDSDSDSVDSRPTKEYIQRITEVLRPLVGSSAHLSLLNDGDKKLHEHWLCCIAQCPRWDRKREIYPLSFLASLLINVETLILPELWSFGRAVDGNPVADLLHLLVKNANDESLKNQPLQKLRTVKKLRSSDDNLHSLTANIEYVFPFLALDSLQELNLSYGVCPSLDLAQNTFSLPLGRNLKVLKLQNLAVAHTSALYNAVVRHDTEIERVPRTKPDDRMRADVVLRTLIMGFSKTLEKLVLTGIGDGLGFEVLDCPLWEFSHLKHLELSTEFIDNLCELNVSVEDAPWHARTEERYGLKRNKKDFEDARQVTHNTKTWCLVDVLPESLETLTLRMPITRIDPASVCQFFYDFEKLRRQRLPNLHRIEVCIVREARGSEEADQRYFAVYKEYLGDIGVSACLKWRGDD</sequence>
<feature type="compositionally biased region" description="Basic and acidic residues" evidence="1">
    <location>
        <begin position="121"/>
        <end position="137"/>
    </location>
</feature>
<reference evidence="2 3" key="1">
    <citation type="journal article" date="2017" name="BMC Genomics">
        <title>Chromosome level assembly and secondary metabolite potential of the parasitic fungus Cordyceps militaris.</title>
        <authorList>
            <person name="Kramer G.J."/>
            <person name="Nodwell J.R."/>
        </authorList>
    </citation>
    <scope>NUCLEOTIDE SEQUENCE [LARGE SCALE GENOMIC DNA]</scope>
    <source>
        <strain evidence="2 3">ATCC 34164</strain>
    </source>
</reference>
<dbReference type="EMBL" id="CP023322">
    <property type="protein sequence ID" value="ATY58860.1"/>
    <property type="molecule type" value="Genomic_DNA"/>
</dbReference>
<accession>A0A2H4S6W1</accession>
<feature type="region of interest" description="Disordered" evidence="1">
    <location>
        <begin position="108"/>
        <end position="137"/>
    </location>
</feature>
<dbReference type="AlphaFoldDB" id="A0A2H4S6W1"/>
<dbReference type="OrthoDB" id="5421601at2759"/>
<dbReference type="Proteomes" id="UP000323067">
    <property type="component" value="Chromosome iv"/>
</dbReference>
<dbReference type="VEuPathDB" id="FungiDB:A9K55_002294"/>
<name>A0A2H4S6W1_CORMI</name>
<organism evidence="2 3">
    <name type="scientific">Cordyceps militaris</name>
    <name type="common">Caterpillar fungus</name>
    <name type="synonym">Clavaria militaris</name>
    <dbReference type="NCBI Taxonomy" id="73501"/>
    <lineage>
        <taxon>Eukaryota</taxon>
        <taxon>Fungi</taxon>
        <taxon>Dikarya</taxon>
        <taxon>Ascomycota</taxon>
        <taxon>Pezizomycotina</taxon>
        <taxon>Sordariomycetes</taxon>
        <taxon>Hypocreomycetidae</taxon>
        <taxon>Hypocreales</taxon>
        <taxon>Cordycipitaceae</taxon>
        <taxon>Cordyceps</taxon>
    </lineage>
</organism>
<proteinExistence type="predicted"/>
<protein>
    <submittedName>
        <fullName evidence="2">F-box domain</fullName>
    </submittedName>
</protein>
<evidence type="ECO:0000313" key="3">
    <source>
        <dbReference type="Proteomes" id="UP000323067"/>
    </source>
</evidence>